<reference evidence="16" key="1">
    <citation type="submission" date="2021-02" db="EMBL/GenBank/DDBJ databases">
        <authorList>
            <person name="Dougan E. K."/>
            <person name="Rhodes N."/>
            <person name="Thang M."/>
            <person name="Chan C."/>
        </authorList>
    </citation>
    <scope>NUCLEOTIDE SEQUENCE</scope>
</reference>
<evidence type="ECO:0000256" key="4">
    <source>
        <dbReference type="ARBA" id="ARBA00022679"/>
    </source>
</evidence>
<evidence type="ECO:0000256" key="8">
    <source>
        <dbReference type="ARBA" id="ARBA00022777"/>
    </source>
</evidence>
<evidence type="ECO:0000256" key="11">
    <source>
        <dbReference type="ARBA" id="ARBA00024334"/>
    </source>
</evidence>
<dbReference type="AlphaFoldDB" id="A0A813AFR9"/>
<evidence type="ECO:0000256" key="9">
    <source>
        <dbReference type="ARBA" id="ARBA00022837"/>
    </source>
</evidence>
<dbReference type="InterPro" id="IPR011009">
    <property type="entry name" value="Kinase-like_dom_sf"/>
</dbReference>
<protein>
    <recommendedName>
        <fullName evidence="2">non-specific serine/threonine protein kinase</fullName>
        <ecNumber evidence="2">2.7.11.1</ecNumber>
    </recommendedName>
</protein>
<keyword evidence="4" id="KW-0808">Transferase</keyword>
<dbReference type="FunFam" id="3.30.200.20:FF:000315">
    <property type="entry name" value="Calcium-dependent protein kinase 3"/>
    <property type="match status" value="1"/>
</dbReference>
<keyword evidence="7 14" id="KW-0547">Nucleotide-binding</keyword>
<comment type="catalytic activity">
    <reaction evidence="12">
        <text>L-threonyl-[protein] + ATP = O-phospho-L-threonyl-[protein] + ADP + H(+)</text>
        <dbReference type="Rhea" id="RHEA:46608"/>
        <dbReference type="Rhea" id="RHEA-COMP:11060"/>
        <dbReference type="Rhea" id="RHEA-COMP:11605"/>
        <dbReference type="ChEBI" id="CHEBI:15378"/>
        <dbReference type="ChEBI" id="CHEBI:30013"/>
        <dbReference type="ChEBI" id="CHEBI:30616"/>
        <dbReference type="ChEBI" id="CHEBI:61977"/>
        <dbReference type="ChEBI" id="CHEBI:456216"/>
        <dbReference type="EC" id="2.7.11.1"/>
    </reaction>
</comment>
<dbReference type="GO" id="GO:0046872">
    <property type="term" value="F:metal ion binding"/>
    <property type="evidence" value="ECO:0007669"/>
    <property type="project" value="UniProtKB-KW"/>
</dbReference>
<keyword evidence="10 14" id="KW-0067">ATP-binding</keyword>
<dbReference type="Proteomes" id="UP000601435">
    <property type="component" value="Unassembled WGS sequence"/>
</dbReference>
<dbReference type="GO" id="GO:0005524">
    <property type="term" value="F:ATP binding"/>
    <property type="evidence" value="ECO:0007669"/>
    <property type="project" value="UniProtKB-UniRule"/>
</dbReference>
<dbReference type="EC" id="2.7.11.1" evidence="2"/>
<feature type="non-terminal residue" evidence="16">
    <location>
        <position position="96"/>
    </location>
</feature>
<dbReference type="PROSITE" id="PS00107">
    <property type="entry name" value="PROTEIN_KINASE_ATP"/>
    <property type="match status" value="1"/>
</dbReference>
<evidence type="ECO:0000313" key="17">
    <source>
        <dbReference type="Proteomes" id="UP000601435"/>
    </source>
</evidence>
<comment type="catalytic activity">
    <reaction evidence="13">
        <text>L-seryl-[protein] + ATP = O-phospho-L-seryl-[protein] + ADP + H(+)</text>
        <dbReference type="Rhea" id="RHEA:17989"/>
        <dbReference type="Rhea" id="RHEA-COMP:9863"/>
        <dbReference type="Rhea" id="RHEA-COMP:11604"/>
        <dbReference type="ChEBI" id="CHEBI:15378"/>
        <dbReference type="ChEBI" id="CHEBI:29999"/>
        <dbReference type="ChEBI" id="CHEBI:30616"/>
        <dbReference type="ChEBI" id="CHEBI:83421"/>
        <dbReference type="ChEBI" id="CHEBI:456216"/>
        <dbReference type="EC" id="2.7.11.1"/>
    </reaction>
</comment>
<dbReference type="InterPro" id="IPR017441">
    <property type="entry name" value="Protein_kinase_ATP_BS"/>
</dbReference>
<dbReference type="InterPro" id="IPR000719">
    <property type="entry name" value="Prot_kinase_dom"/>
</dbReference>
<sequence>YDVDKKKIGEGSYGTVCVCVNKATKQKRAVKALSKTQMKNIEKFKEEIRIMTIMDHPNIIKLYETFEDKVKVYLVMELCTGGELFDRIIELGHFTE</sequence>
<dbReference type="SMART" id="SM00220">
    <property type="entry name" value="S_TKc"/>
    <property type="match status" value="1"/>
</dbReference>
<proteinExistence type="inferred from homology"/>
<feature type="domain" description="Protein kinase" evidence="15">
    <location>
        <begin position="2"/>
        <end position="96"/>
    </location>
</feature>
<dbReference type="GO" id="GO:0004674">
    <property type="term" value="F:protein serine/threonine kinase activity"/>
    <property type="evidence" value="ECO:0007669"/>
    <property type="project" value="UniProtKB-KW"/>
</dbReference>
<feature type="non-terminal residue" evidence="16">
    <location>
        <position position="1"/>
    </location>
</feature>
<comment type="caution">
    <text evidence="16">The sequence shown here is derived from an EMBL/GenBank/DDBJ whole genome shotgun (WGS) entry which is preliminary data.</text>
</comment>
<dbReference type="SUPFAM" id="SSF56112">
    <property type="entry name" value="Protein kinase-like (PK-like)"/>
    <property type="match status" value="1"/>
</dbReference>
<gene>
    <name evidence="16" type="primary">CPK2</name>
    <name evidence="16" type="ORF">SNEC2469_LOCUS27448</name>
</gene>
<keyword evidence="17" id="KW-1185">Reference proteome</keyword>
<keyword evidence="9" id="KW-0106">Calcium</keyword>
<name>A0A813AFR9_9DINO</name>
<evidence type="ECO:0000256" key="10">
    <source>
        <dbReference type="ARBA" id="ARBA00022840"/>
    </source>
</evidence>
<evidence type="ECO:0000256" key="2">
    <source>
        <dbReference type="ARBA" id="ARBA00012513"/>
    </source>
</evidence>
<dbReference type="PROSITE" id="PS50011">
    <property type="entry name" value="PROTEIN_KINASE_DOM"/>
    <property type="match status" value="1"/>
</dbReference>
<dbReference type="Pfam" id="PF00069">
    <property type="entry name" value="Pkinase"/>
    <property type="match status" value="1"/>
</dbReference>
<evidence type="ECO:0000256" key="6">
    <source>
        <dbReference type="ARBA" id="ARBA00022737"/>
    </source>
</evidence>
<dbReference type="PANTHER" id="PTHR24347">
    <property type="entry name" value="SERINE/THREONINE-PROTEIN KINASE"/>
    <property type="match status" value="1"/>
</dbReference>
<keyword evidence="8" id="KW-0418">Kinase</keyword>
<evidence type="ECO:0000256" key="1">
    <source>
        <dbReference type="ARBA" id="ARBA00001946"/>
    </source>
</evidence>
<evidence type="ECO:0000256" key="7">
    <source>
        <dbReference type="ARBA" id="ARBA00022741"/>
    </source>
</evidence>
<keyword evidence="5" id="KW-0479">Metal-binding</keyword>
<comment type="cofactor">
    <cofactor evidence="1">
        <name>Mg(2+)</name>
        <dbReference type="ChEBI" id="CHEBI:18420"/>
    </cofactor>
</comment>
<dbReference type="Gene3D" id="3.30.200.20">
    <property type="entry name" value="Phosphorylase Kinase, domain 1"/>
    <property type="match status" value="1"/>
</dbReference>
<evidence type="ECO:0000256" key="14">
    <source>
        <dbReference type="PROSITE-ProRule" id="PRU10141"/>
    </source>
</evidence>
<feature type="binding site" evidence="14">
    <location>
        <position position="31"/>
    </location>
    <ligand>
        <name>ATP</name>
        <dbReference type="ChEBI" id="CHEBI:30616"/>
    </ligand>
</feature>
<dbReference type="OrthoDB" id="435193at2759"/>
<keyword evidence="6" id="KW-0677">Repeat</keyword>
<evidence type="ECO:0000256" key="5">
    <source>
        <dbReference type="ARBA" id="ARBA00022723"/>
    </source>
</evidence>
<comment type="similarity">
    <text evidence="11">Belongs to the protein kinase superfamily. Ser/Thr protein kinase family. CDPK subfamily.</text>
</comment>
<dbReference type="EMBL" id="CAJNJA010057808">
    <property type="protein sequence ID" value="CAE7863472.1"/>
    <property type="molecule type" value="Genomic_DNA"/>
</dbReference>
<keyword evidence="3" id="KW-0723">Serine/threonine-protein kinase</keyword>
<evidence type="ECO:0000256" key="12">
    <source>
        <dbReference type="ARBA" id="ARBA00047899"/>
    </source>
</evidence>
<evidence type="ECO:0000259" key="15">
    <source>
        <dbReference type="PROSITE" id="PS50011"/>
    </source>
</evidence>
<evidence type="ECO:0000256" key="3">
    <source>
        <dbReference type="ARBA" id="ARBA00022527"/>
    </source>
</evidence>
<accession>A0A813AFR9</accession>
<evidence type="ECO:0000256" key="13">
    <source>
        <dbReference type="ARBA" id="ARBA00048679"/>
    </source>
</evidence>
<evidence type="ECO:0000313" key="16">
    <source>
        <dbReference type="EMBL" id="CAE7863472.1"/>
    </source>
</evidence>
<organism evidence="16 17">
    <name type="scientific">Symbiodinium necroappetens</name>
    <dbReference type="NCBI Taxonomy" id="1628268"/>
    <lineage>
        <taxon>Eukaryota</taxon>
        <taxon>Sar</taxon>
        <taxon>Alveolata</taxon>
        <taxon>Dinophyceae</taxon>
        <taxon>Suessiales</taxon>
        <taxon>Symbiodiniaceae</taxon>
        <taxon>Symbiodinium</taxon>
    </lineage>
</organism>